<protein>
    <submittedName>
        <fullName evidence="3">Beta-peptidyl aminopeptidase</fullName>
    </submittedName>
    <submittedName>
        <fullName evidence="4">L-aminopeptidase/D-esterase-like protein</fullName>
    </submittedName>
</protein>
<dbReference type="InterPro" id="IPR005321">
    <property type="entry name" value="Peptidase_S58_DmpA"/>
</dbReference>
<dbReference type="EMBL" id="CP011509">
    <property type="protein sequence ID" value="AKJ01363.1"/>
    <property type="molecule type" value="Genomic_DNA"/>
</dbReference>
<feature type="chain" id="PRO_5042247323" evidence="2">
    <location>
        <begin position="24"/>
        <end position="438"/>
    </location>
</feature>
<dbReference type="KEGG" id="age:AA314_02989"/>
<keyword evidence="2" id="KW-0732">Signal</keyword>
<evidence type="ECO:0000313" key="3">
    <source>
        <dbReference type="EMBL" id="AKJ01363.1"/>
    </source>
</evidence>
<evidence type="ECO:0000313" key="6">
    <source>
        <dbReference type="Proteomes" id="UP000256345"/>
    </source>
</evidence>
<keyword evidence="6" id="KW-1185">Reference proteome</keyword>
<reference evidence="4 6" key="2">
    <citation type="submission" date="2018-08" db="EMBL/GenBank/DDBJ databases">
        <title>Genomic Encyclopedia of Archaeal and Bacterial Type Strains, Phase II (KMG-II): from individual species to whole genera.</title>
        <authorList>
            <person name="Goeker M."/>
        </authorList>
    </citation>
    <scope>NUCLEOTIDE SEQUENCE [LARGE SCALE GENOMIC DNA]</scope>
    <source>
        <strain evidence="4 6">DSM 2261</strain>
    </source>
</reference>
<dbReference type="Pfam" id="PF03576">
    <property type="entry name" value="Peptidase_S58"/>
    <property type="match status" value="1"/>
</dbReference>
<gene>
    <name evidence="3" type="ORF">AA314_02989</name>
    <name evidence="4" type="ORF">ATI61_10375</name>
</gene>
<keyword evidence="3" id="KW-0645">Protease</keyword>
<dbReference type="InterPro" id="IPR016117">
    <property type="entry name" value="ArgJ-like_dom_sf"/>
</dbReference>
<dbReference type="Proteomes" id="UP000256345">
    <property type="component" value="Unassembled WGS sequence"/>
</dbReference>
<keyword evidence="3" id="KW-0031">Aminopeptidase</keyword>
<dbReference type="AlphaFoldDB" id="A0AAC8TD31"/>
<evidence type="ECO:0000256" key="2">
    <source>
        <dbReference type="SAM" id="SignalP"/>
    </source>
</evidence>
<dbReference type="SUPFAM" id="SSF56266">
    <property type="entry name" value="DmpA/ArgJ-like"/>
    <property type="match status" value="1"/>
</dbReference>
<accession>A0AAC8TD31</accession>
<evidence type="ECO:0000256" key="1">
    <source>
        <dbReference type="ARBA" id="ARBA00007068"/>
    </source>
</evidence>
<dbReference type="PANTHER" id="PTHR36512:SF3">
    <property type="entry name" value="BLR5678 PROTEIN"/>
    <property type="match status" value="1"/>
</dbReference>
<dbReference type="RefSeq" id="WP_082175142.1">
    <property type="nucleotide sequence ID" value="NZ_CP011509.1"/>
</dbReference>
<keyword evidence="3" id="KW-0378">Hydrolase</keyword>
<dbReference type="Gene3D" id="3.60.70.12">
    <property type="entry name" value="L-amino peptidase D-ALA esterase/amidase"/>
    <property type="match status" value="1"/>
</dbReference>
<evidence type="ECO:0000313" key="5">
    <source>
        <dbReference type="Proteomes" id="UP000035579"/>
    </source>
</evidence>
<dbReference type="EMBL" id="QUMU01000003">
    <property type="protein sequence ID" value="REG34182.1"/>
    <property type="molecule type" value="Genomic_DNA"/>
</dbReference>
<feature type="signal peptide" evidence="2">
    <location>
        <begin position="1"/>
        <end position="23"/>
    </location>
</feature>
<comment type="similarity">
    <text evidence="1">Belongs to the peptidase S58 family.</text>
</comment>
<dbReference type="CDD" id="cd02253">
    <property type="entry name" value="DmpA"/>
    <property type="match status" value="1"/>
</dbReference>
<dbReference type="PANTHER" id="PTHR36512">
    <property type="entry name" value="D-AMINOPEPTIDASE"/>
    <property type="match status" value="1"/>
</dbReference>
<dbReference type="GO" id="GO:0004177">
    <property type="term" value="F:aminopeptidase activity"/>
    <property type="evidence" value="ECO:0007669"/>
    <property type="project" value="UniProtKB-KW"/>
</dbReference>
<organism evidence="3 5">
    <name type="scientific">Archangium gephyra</name>
    <dbReference type="NCBI Taxonomy" id="48"/>
    <lineage>
        <taxon>Bacteria</taxon>
        <taxon>Pseudomonadati</taxon>
        <taxon>Myxococcota</taxon>
        <taxon>Myxococcia</taxon>
        <taxon>Myxococcales</taxon>
        <taxon>Cystobacterineae</taxon>
        <taxon>Archangiaceae</taxon>
        <taxon>Archangium</taxon>
    </lineage>
</organism>
<proteinExistence type="inferred from homology"/>
<evidence type="ECO:0000313" key="4">
    <source>
        <dbReference type="EMBL" id="REG34182.1"/>
    </source>
</evidence>
<reference evidence="3 5" key="1">
    <citation type="submission" date="2015-05" db="EMBL/GenBank/DDBJ databases">
        <title>Genome assembly of Archangium gephyra DSM 2261.</title>
        <authorList>
            <person name="Sharma G."/>
            <person name="Subramanian S."/>
        </authorList>
    </citation>
    <scope>NUCLEOTIDE SEQUENCE [LARGE SCALE GENOMIC DNA]</scope>
    <source>
        <strain evidence="3 5">DSM 2261</strain>
    </source>
</reference>
<sequence>MSPFLPVRFLSALLLCVPGVGCAASSQAAAAPAPVASAPAAPGPAKSRARDLGITFGGTAGPLNAITDVPGVEVGHTTLVSGEGKLVVGKGPVRTGVTAVLPRGRERMAEPVFAASYALNGNGEMTGTTWVKESGLLNGPVMLTNTSSVGVVRDAVVDWGAKHGLGWELGLPVVAETYDGFLNDIYGFHVKPEHALRTIDGARTGPVAEGNVGGGTGMMCHGFKGGIGTASRKLPESQGGYTLGVLVQCNYGSRRLFSVEGVPVGEEISDLKACYTGSEAPSLPFARNIRPCAQSASSTTPLLPEGMGSIIVLVATDAPLLPHQLDRIARRVPLAIGKMGGLGEDSSGDIFLAFSTQPTKPPGDSPVARVSSLDNGHINPLFEATVQATQEAILNSMLAADTMTGADGIRLFSLPHDRLVQALRKYGRAPAPASAPVQ</sequence>
<name>A0AAC8TD31_9BACT</name>
<dbReference type="Proteomes" id="UP000035579">
    <property type="component" value="Chromosome"/>
</dbReference>